<protein>
    <submittedName>
        <fullName evidence="1">Glutamate--cysteine ligase</fullName>
    </submittedName>
</protein>
<dbReference type="AlphaFoldDB" id="A0A5A7PPI9"/>
<keyword evidence="2" id="KW-1185">Reference proteome</keyword>
<dbReference type="GO" id="GO:0016874">
    <property type="term" value="F:ligase activity"/>
    <property type="evidence" value="ECO:0007669"/>
    <property type="project" value="UniProtKB-KW"/>
</dbReference>
<gene>
    <name evidence="1" type="ORF">STAS_10454</name>
</gene>
<evidence type="ECO:0000313" key="1">
    <source>
        <dbReference type="EMBL" id="GER34247.1"/>
    </source>
</evidence>
<dbReference type="EMBL" id="BKCP01004861">
    <property type="protein sequence ID" value="GER34247.1"/>
    <property type="molecule type" value="Genomic_DNA"/>
</dbReference>
<name>A0A5A7PPI9_STRAF</name>
<dbReference type="Proteomes" id="UP000325081">
    <property type="component" value="Unassembled WGS sequence"/>
</dbReference>
<sequence length="99" mass="11176">MTSQSHVLSWGLTLQDQIQGKTRKNFVEVCFGNIRGSTVKDPEGNDERVSVAEWRPADERPVDERPAAAPNGDMIRRRGGMRAAEIDGVRIWWNEGGRR</sequence>
<comment type="caution">
    <text evidence="1">The sequence shown here is derived from an EMBL/GenBank/DDBJ whole genome shotgun (WGS) entry which is preliminary data.</text>
</comment>
<keyword evidence="1" id="KW-0436">Ligase</keyword>
<proteinExistence type="predicted"/>
<reference evidence="2" key="1">
    <citation type="journal article" date="2019" name="Curr. Biol.">
        <title>Genome Sequence of Striga asiatica Provides Insight into the Evolution of Plant Parasitism.</title>
        <authorList>
            <person name="Yoshida S."/>
            <person name="Kim S."/>
            <person name="Wafula E.K."/>
            <person name="Tanskanen J."/>
            <person name="Kim Y.M."/>
            <person name="Honaas L."/>
            <person name="Yang Z."/>
            <person name="Spallek T."/>
            <person name="Conn C.E."/>
            <person name="Ichihashi Y."/>
            <person name="Cheong K."/>
            <person name="Cui S."/>
            <person name="Der J.P."/>
            <person name="Gundlach H."/>
            <person name="Jiao Y."/>
            <person name="Hori C."/>
            <person name="Ishida J.K."/>
            <person name="Kasahara H."/>
            <person name="Kiba T."/>
            <person name="Kim M.S."/>
            <person name="Koo N."/>
            <person name="Laohavisit A."/>
            <person name="Lee Y.H."/>
            <person name="Lumba S."/>
            <person name="McCourt P."/>
            <person name="Mortimer J.C."/>
            <person name="Mutuku J.M."/>
            <person name="Nomura T."/>
            <person name="Sasaki-Sekimoto Y."/>
            <person name="Seto Y."/>
            <person name="Wang Y."/>
            <person name="Wakatake T."/>
            <person name="Sakakibara H."/>
            <person name="Demura T."/>
            <person name="Yamaguchi S."/>
            <person name="Yoneyama K."/>
            <person name="Manabe R.I."/>
            <person name="Nelson D.C."/>
            <person name="Schulman A.H."/>
            <person name="Timko M.P."/>
            <person name="dePamphilis C.W."/>
            <person name="Choi D."/>
            <person name="Shirasu K."/>
        </authorList>
    </citation>
    <scope>NUCLEOTIDE SEQUENCE [LARGE SCALE GENOMIC DNA]</scope>
    <source>
        <strain evidence="2">cv. UVA1</strain>
    </source>
</reference>
<accession>A0A5A7PPI9</accession>
<evidence type="ECO:0000313" key="2">
    <source>
        <dbReference type="Proteomes" id="UP000325081"/>
    </source>
</evidence>
<organism evidence="1 2">
    <name type="scientific">Striga asiatica</name>
    <name type="common">Asiatic witchweed</name>
    <name type="synonym">Buchnera asiatica</name>
    <dbReference type="NCBI Taxonomy" id="4170"/>
    <lineage>
        <taxon>Eukaryota</taxon>
        <taxon>Viridiplantae</taxon>
        <taxon>Streptophyta</taxon>
        <taxon>Embryophyta</taxon>
        <taxon>Tracheophyta</taxon>
        <taxon>Spermatophyta</taxon>
        <taxon>Magnoliopsida</taxon>
        <taxon>eudicotyledons</taxon>
        <taxon>Gunneridae</taxon>
        <taxon>Pentapetalae</taxon>
        <taxon>asterids</taxon>
        <taxon>lamiids</taxon>
        <taxon>Lamiales</taxon>
        <taxon>Orobanchaceae</taxon>
        <taxon>Buchnereae</taxon>
        <taxon>Striga</taxon>
    </lineage>
</organism>